<dbReference type="SUPFAM" id="SSF57959">
    <property type="entry name" value="Leucine zipper domain"/>
    <property type="match status" value="1"/>
</dbReference>
<dbReference type="STRING" id="10228.B3RT02"/>
<keyword evidence="10" id="KW-1185">Reference proteome</keyword>
<keyword evidence="4" id="KW-0804">Transcription</keyword>
<dbReference type="GO" id="GO:0035497">
    <property type="term" value="F:cAMP response element binding"/>
    <property type="evidence" value="ECO:0000318"/>
    <property type="project" value="GO_Central"/>
</dbReference>
<accession>B3RT02</accession>
<dbReference type="GO" id="GO:0000981">
    <property type="term" value="F:DNA-binding transcription factor activity, RNA polymerase II-specific"/>
    <property type="evidence" value="ECO:0000318"/>
    <property type="project" value="GO_Central"/>
</dbReference>
<dbReference type="SMART" id="SM00338">
    <property type="entry name" value="BRLZ"/>
    <property type="match status" value="1"/>
</dbReference>
<dbReference type="GO" id="GO:0006357">
    <property type="term" value="P:regulation of transcription by RNA polymerase II"/>
    <property type="evidence" value="ECO:0000318"/>
    <property type="project" value="GO_Central"/>
</dbReference>
<evidence type="ECO:0000256" key="7">
    <source>
        <dbReference type="SAM" id="MobiDB-lite"/>
    </source>
</evidence>
<protein>
    <recommendedName>
        <fullName evidence="8">BZIP domain-containing protein</fullName>
    </recommendedName>
</protein>
<dbReference type="PROSITE" id="PS50217">
    <property type="entry name" value="BZIP"/>
    <property type="match status" value="1"/>
</dbReference>
<feature type="compositionally biased region" description="Polar residues" evidence="7">
    <location>
        <begin position="1"/>
        <end position="16"/>
    </location>
</feature>
<feature type="region of interest" description="Disordered" evidence="7">
    <location>
        <begin position="135"/>
        <end position="190"/>
    </location>
</feature>
<name>B3RT02_TRIAD</name>
<dbReference type="Pfam" id="PF00170">
    <property type="entry name" value="bZIP_1"/>
    <property type="match status" value="1"/>
</dbReference>
<evidence type="ECO:0000313" key="10">
    <source>
        <dbReference type="Proteomes" id="UP000009022"/>
    </source>
</evidence>
<evidence type="ECO:0000256" key="1">
    <source>
        <dbReference type="ARBA" id="ARBA00004123"/>
    </source>
</evidence>
<dbReference type="PROSITE" id="PS00036">
    <property type="entry name" value="BZIP_BASIC"/>
    <property type="match status" value="1"/>
</dbReference>
<organism evidence="9 10">
    <name type="scientific">Trichoplax adhaerens</name>
    <name type="common">Trichoplax reptans</name>
    <dbReference type="NCBI Taxonomy" id="10228"/>
    <lineage>
        <taxon>Eukaryota</taxon>
        <taxon>Metazoa</taxon>
        <taxon>Placozoa</taxon>
        <taxon>Uniplacotomia</taxon>
        <taxon>Trichoplacea</taxon>
        <taxon>Trichoplacidae</taxon>
        <taxon>Trichoplax</taxon>
    </lineage>
</organism>
<keyword evidence="2" id="KW-0805">Transcription regulation</keyword>
<keyword evidence="5" id="KW-0539">Nucleus</keyword>
<dbReference type="PANTHER" id="PTHR46004">
    <property type="entry name" value="CYCLIC AMP RESPONSE ELEMENT-BINDING PROTEIN A"/>
    <property type="match status" value="1"/>
</dbReference>
<dbReference type="AlphaFoldDB" id="B3RT02"/>
<evidence type="ECO:0000259" key="8">
    <source>
        <dbReference type="PROSITE" id="PS50217"/>
    </source>
</evidence>
<dbReference type="CTD" id="6752349"/>
<evidence type="ECO:0000256" key="6">
    <source>
        <dbReference type="SAM" id="Coils"/>
    </source>
</evidence>
<dbReference type="KEGG" id="tad:TRIADDRAFT_54788"/>
<dbReference type="EMBL" id="DS985243">
    <property type="protein sequence ID" value="EDV26610.1"/>
    <property type="molecule type" value="Genomic_DNA"/>
</dbReference>
<dbReference type="HOGENOM" id="CLU_664536_0_0_1"/>
<feature type="coiled-coil region" evidence="6">
    <location>
        <begin position="254"/>
        <end position="288"/>
    </location>
</feature>
<sequence>MSTLTNQIQNENLSDNPSDELMGDQKSTTALTLLDELFDSPDFQPLSDKDTGFHWLENGFDESMLPTESDAIDFDEVTLMDCIQSERETNFQICDEVEETSKNYIPEIIEEDTEAGTTPTDHDYCVKEYTYATTSPSSAELSPKSDRSVKRLCTGSPSENDTGYSSAAYTETSENDIPVSPLSDDSKPPDNVTEIKKLLKLTDEEIKIFQTEGLVIPQKLPLTKTEERALKRVRRRIKNKISAKESRLRKKCHMENLEAKLADTNADMGDLKRKIDCLEDDKKSLSAQVLYWKNLFYDKFNQPKRSAATQTGTVLMVVVLCFALAVGSWSPFMHVDPSKDGVLQKIQNKTNINILSDALQDTTYDTPPVRSRVLLGLMEGEDSGLLFTASNESTKVSLDPDKYDIKINETELRR</sequence>
<dbReference type="Proteomes" id="UP000009022">
    <property type="component" value="Unassembled WGS sequence"/>
</dbReference>
<evidence type="ECO:0000313" key="9">
    <source>
        <dbReference type="EMBL" id="EDV26610.1"/>
    </source>
</evidence>
<evidence type="ECO:0000256" key="3">
    <source>
        <dbReference type="ARBA" id="ARBA00023125"/>
    </source>
</evidence>
<dbReference type="RefSeq" id="XP_002110606.1">
    <property type="nucleotide sequence ID" value="XM_002110570.1"/>
</dbReference>
<dbReference type="eggNOG" id="KOG0709">
    <property type="taxonomic scope" value="Eukaryota"/>
</dbReference>
<evidence type="ECO:0000256" key="2">
    <source>
        <dbReference type="ARBA" id="ARBA00023015"/>
    </source>
</evidence>
<dbReference type="OrthoDB" id="674948at2759"/>
<keyword evidence="3" id="KW-0238">DNA-binding</keyword>
<dbReference type="Gene3D" id="1.20.5.170">
    <property type="match status" value="1"/>
</dbReference>
<evidence type="ECO:0000256" key="5">
    <source>
        <dbReference type="ARBA" id="ARBA00023242"/>
    </source>
</evidence>
<keyword evidence="6" id="KW-0175">Coiled coil</keyword>
<comment type="subcellular location">
    <subcellularLocation>
        <location evidence="1">Nucleus</location>
    </subcellularLocation>
</comment>
<gene>
    <name evidence="9" type="ORF">TRIADDRAFT_54788</name>
</gene>
<proteinExistence type="predicted"/>
<dbReference type="CDD" id="cd14689">
    <property type="entry name" value="bZIP_CREB3"/>
    <property type="match status" value="1"/>
</dbReference>
<feature type="compositionally biased region" description="Polar residues" evidence="7">
    <location>
        <begin position="155"/>
        <end position="172"/>
    </location>
</feature>
<feature type="domain" description="BZIP" evidence="8">
    <location>
        <begin position="229"/>
        <end position="289"/>
    </location>
</feature>
<dbReference type="GeneID" id="6752349"/>
<feature type="region of interest" description="Disordered" evidence="7">
    <location>
        <begin position="1"/>
        <end position="23"/>
    </location>
</feature>
<dbReference type="InterPro" id="IPR046347">
    <property type="entry name" value="bZIP_sf"/>
</dbReference>
<dbReference type="PhylomeDB" id="B3RT02"/>
<evidence type="ECO:0000256" key="4">
    <source>
        <dbReference type="ARBA" id="ARBA00023163"/>
    </source>
</evidence>
<reference evidence="9 10" key="1">
    <citation type="journal article" date="2008" name="Nature">
        <title>The Trichoplax genome and the nature of placozoans.</title>
        <authorList>
            <person name="Srivastava M."/>
            <person name="Begovic E."/>
            <person name="Chapman J."/>
            <person name="Putnam N.H."/>
            <person name="Hellsten U."/>
            <person name="Kawashima T."/>
            <person name="Kuo A."/>
            <person name="Mitros T."/>
            <person name="Salamov A."/>
            <person name="Carpenter M.L."/>
            <person name="Signorovitch A.Y."/>
            <person name="Moreno M.A."/>
            <person name="Kamm K."/>
            <person name="Grimwood J."/>
            <person name="Schmutz J."/>
            <person name="Shapiro H."/>
            <person name="Grigoriev I.V."/>
            <person name="Buss L.W."/>
            <person name="Schierwater B."/>
            <person name="Dellaporta S.L."/>
            <person name="Rokhsar D.S."/>
        </authorList>
    </citation>
    <scope>NUCLEOTIDE SEQUENCE [LARGE SCALE GENOMIC DNA]</scope>
    <source>
        <strain evidence="9 10">Grell-BS-1999</strain>
    </source>
</reference>
<dbReference type="InterPro" id="IPR004827">
    <property type="entry name" value="bZIP"/>
</dbReference>
<dbReference type="PANTHER" id="PTHR46004:SF3">
    <property type="entry name" value="CYCLIC AMP RESPONSE ELEMENT-BINDING PROTEIN A"/>
    <property type="match status" value="1"/>
</dbReference>
<dbReference type="InParanoid" id="B3RT02"/>
<dbReference type="GO" id="GO:0005634">
    <property type="term" value="C:nucleus"/>
    <property type="evidence" value="ECO:0007669"/>
    <property type="project" value="UniProtKB-SubCell"/>
</dbReference>